<name>A0ABU3VVB2_9GAMM</name>
<dbReference type="CDD" id="cd00609">
    <property type="entry name" value="AAT_like"/>
    <property type="match status" value="1"/>
</dbReference>
<dbReference type="Pfam" id="PF00155">
    <property type="entry name" value="Aminotran_1_2"/>
    <property type="match status" value="1"/>
</dbReference>
<evidence type="ECO:0000256" key="6">
    <source>
        <dbReference type="ARBA" id="ARBA00022898"/>
    </source>
</evidence>
<dbReference type="EC" id="4.1.1.81" evidence="4"/>
<evidence type="ECO:0000313" key="12">
    <source>
        <dbReference type="Proteomes" id="UP001269819"/>
    </source>
</evidence>
<dbReference type="SUPFAM" id="SSF53383">
    <property type="entry name" value="PLP-dependent transferases"/>
    <property type="match status" value="1"/>
</dbReference>
<proteinExistence type="predicted"/>
<keyword evidence="7 11" id="KW-0456">Lyase</keyword>
<reference evidence="11 12" key="1">
    <citation type="submission" date="2023-10" db="EMBL/GenBank/DDBJ databases">
        <title>Characteristics and mechanism of a salt-tolerant marine origin heterotrophic nitrifying- aerobic denitrifying bacteria Marinobacter xestospongiae HN1.</title>
        <authorList>
            <person name="Qi R."/>
        </authorList>
    </citation>
    <scope>NUCLEOTIDE SEQUENCE [LARGE SCALE GENOMIC DNA]</scope>
    <source>
        <strain evidence="11 12">HN1</strain>
    </source>
</reference>
<evidence type="ECO:0000256" key="1">
    <source>
        <dbReference type="ARBA" id="ARBA00001933"/>
    </source>
</evidence>
<feature type="domain" description="Aminotransferase class I/classII large" evidence="10">
    <location>
        <begin position="56"/>
        <end position="317"/>
    </location>
</feature>
<dbReference type="InterPro" id="IPR005860">
    <property type="entry name" value="CobD"/>
</dbReference>
<accession>A0ABU3VVB2</accession>
<comment type="pathway">
    <text evidence="3">Cofactor biosynthesis; adenosylcobalamin biosynthesis.</text>
</comment>
<evidence type="ECO:0000256" key="7">
    <source>
        <dbReference type="ARBA" id="ARBA00023239"/>
    </source>
</evidence>
<evidence type="ECO:0000256" key="4">
    <source>
        <dbReference type="ARBA" id="ARBA00012285"/>
    </source>
</evidence>
<evidence type="ECO:0000256" key="9">
    <source>
        <dbReference type="ARBA" id="ARBA00048531"/>
    </source>
</evidence>
<dbReference type="GO" id="GO:0048472">
    <property type="term" value="F:threonine-phosphate decarboxylase activity"/>
    <property type="evidence" value="ECO:0007669"/>
    <property type="project" value="UniProtKB-EC"/>
</dbReference>
<organism evidence="11 12">
    <name type="scientific">Marinobacter xestospongiae</name>
    <dbReference type="NCBI Taxonomy" id="994319"/>
    <lineage>
        <taxon>Bacteria</taxon>
        <taxon>Pseudomonadati</taxon>
        <taxon>Pseudomonadota</taxon>
        <taxon>Gammaproteobacteria</taxon>
        <taxon>Pseudomonadales</taxon>
        <taxon>Marinobacteraceae</taxon>
        <taxon>Marinobacter</taxon>
    </lineage>
</organism>
<evidence type="ECO:0000256" key="5">
    <source>
        <dbReference type="ARBA" id="ARBA00022573"/>
    </source>
</evidence>
<sequence>MSELHHGGCLNQAVRDWGIPRDQWLDLSTGINPVGWPVPALPAAVWQRLPEPDDGLEHLLQDWFQAPPRAALLAVPGSQWAIETLPRLRAPCRVGVPEPGYAEHRHHWASAGHQLVPVPLAQLDEEDDRWLEPLDVLVWINPNNPGGQTWPAAALQRWHRQLAARGGWLVVDEAFADGQPALSLGPATGVPGLVVLKSLGKFFGLAGVRAGAVAADQALIDQLADRLGPWALSGPARWVMARALADRRWQQATRQRLRADSERLGRLLRERGLTVTGSTLLFQTVHCAGAAELAQRLASGGILVRAFPPSAVLRFGLPGKEADWQRLDDALAQWQAETR</sequence>
<dbReference type="PANTHER" id="PTHR42885:SF1">
    <property type="entry name" value="THREONINE-PHOSPHATE DECARBOXYLASE"/>
    <property type="match status" value="1"/>
</dbReference>
<gene>
    <name evidence="11" type="primary">cobD</name>
    <name evidence="11" type="ORF">RYS15_05895</name>
</gene>
<keyword evidence="6" id="KW-0663">Pyridoxal phosphate</keyword>
<keyword evidence="5" id="KW-0169">Cobalamin biosynthesis</keyword>
<dbReference type="EMBL" id="JAWIIJ010000003">
    <property type="protein sequence ID" value="MDV2078206.1"/>
    <property type="molecule type" value="Genomic_DNA"/>
</dbReference>
<dbReference type="Gene3D" id="3.90.1150.10">
    <property type="entry name" value="Aspartate Aminotransferase, domain 1"/>
    <property type="match status" value="1"/>
</dbReference>
<dbReference type="Gene3D" id="3.40.640.10">
    <property type="entry name" value="Type I PLP-dependent aspartate aminotransferase-like (Major domain)"/>
    <property type="match status" value="1"/>
</dbReference>
<dbReference type="InterPro" id="IPR015421">
    <property type="entry name" value="PyrdxlP-dep_Trfase_major"/>
</dbReference>
<evidence type="ECO:0000313" key="11">
    <source>
        <dbReference type="EMBL" id="MDV2078206.1"/>
    </source>
</evidence>
<dbReference type="InterPro" id="IPR004839">
    <property type="entry name" value="Aminotransferase_I/II_large"/>
</dbReference>
<dbReference type="InterPro" id="IPR015422">
    <property type="entry name" value="PyrdxlP-dep_Trfase_small"/>
</dbReference>
<dbReference type="NCBIfam" id="TIGR01140">
    <property type="entry name" value="L_thr_O3P_dcar"/>
    <property type="match status" value="1"/>
</dbReference>
<keyword evidence="12" id="KW-1185">Reference proteome</keyword>
<evidence type="ECO:0000259" key="10">
    <source>
        <dbReference type="Pfam" id="PF00155"/>
    </source>
</evidence>
<dbReference type="RefSeq" id="WP_316973018.1">
    <property type="nucleotide sequence ID" value="NZ_JAWIIJ010000003.1"/>
</dbReference>
<evidence type="ECO:0000256" key="8">
    <source>
        <dbReference type="ARBA" id="ARBA00029996"/>
    </source>
</evidence>
<dbReference type="Proteomes" id="UP001269819">
    <property type="component" value="Unassembled WGS sequence"/>
</dbReference>
<dbReference type="InterPro" id="IPR015424">
    <property type="entry name" value="PyrdxlP-dep_Trfase"/>
</dbReference>
<comment type="cofactor">
    <cofactor evidence="1">
        <name>pyridoxal 5'-phosphate</name>
        <dbReference type="ChEBI" id="CHEBI:597326"/>
    </cofactor>
</comment>
<dbReference type="PANTHER" id="PTHR42885">
    <property type="entry name" value="HISTIDINOL-PHOSPHATE AMINOTRANSFERASE-RELATED"/>
    <property type="match status" value="1"/>
</dbReference>
<comment type="catalytic activity">
    <reaction evidence="9">
        <text>O-phospho-L-threonine + H(+) = (R)-1-aminopropan-2-yl phosphate + CO2</text>
        <dbReference type="Rhea" id="RHEA:11492"/>
        <dbReference type="ChEBI" id="CHEBI:15378"/>
        <dbReference type="ChEBI" id="CHEBI:16526"/>
        <dbReference type="ChEBI" id="CHEBI:58563"/>
        <dbReference type="ChEBI" id="CHEBI:58675"/>
        <dbReference type="EC" id="4.1.1.81"/>
    </reaction>
</comment>
<evidence type="ECO:0000256" key="3">
    <source>
        <dbReference type="ARBA" id="ARBA00004953"/>
    </source>
</evidence>
<protein>
    <recommendedName>
        <fullName evidence="4">threonine-phosphate decarboxylase</fullName>
        <ecNumber evidence="4">4.1.1.81</ecNumber>
    </recommendedName>
    <alternativeName>
        <fullName evidence="8">L-threonine-O-3-phosphate decarboxylase</fullName>
    </alternativeName>
</protein>
<comment type="caution">
    <text evidence="11">The sequence shown here is derived from an EMBL/GenBank/DDBJ whole genome shotgun (WGS) entry which is preliminary data.</text>
</comment>
<comment type="function">
    <text evidence="2">Decarboxylates L-threonine-O-3-phosphate to yield (R)-1-amino-2-propanol O-2-phosphate, the precursor for the linkage between the nucleotide loop and the corrin ring in cobalamin.</text>
</comment>
<evidence type="ECO:0000256" key="2">
    <source>
        <dbReference type="ARBA" id="ARBA00003444"/>
    </source>
</evidence>